<comment type="caution">
    <text evidence="2">The sequence shown here is derived from an EMBL/GenBank/DDBJ whole genome shotgun (WGS) entry which is preliminary data.</text>
</comment>
<accession>A0A9P6JDA6</accession>
<keyword evidence="3" id="KW-1185">Reference proteome</keyword>
<dbReference type="InterPro" id="IPR052748">
    <property type="entry name" value="ISR_Activator"/>
</dbReference>
<reference evidence="2" key="1">
    <citation type="journal article" date="2020" name="Fungal Divers.">
        <title>Resolving the Mortierellaceae phylogeny through synthesis of multi-gene phylogenetics and phylogenomics.</title>
        <authorList>
            <person name="Vandepol N."/>
            <person name="Liber J."/>
            <person name="Desiro A."/>
            <person name="Na H."/>
            <person name="Kennedy M."/>
            <person name="Barry K."/>
            <person name="Grigoriev I.V."/>
            <person name="Miller A.N."/>
            <person name="O'Donnell K."/>
            <person name="Stajich J.E."/>
            <person name="Bonito G."/>
        </authorList>
    </citation>
    <scope>NUCLEOTIDE SEQUENCE</scope>
    <source>
        <strain evidence="2">CK1249</strain>
    </source>
</reference>
<evidence type="ECO:0000313" key="3">
    <source>
        <dbReference type="Proteomes" id="UP000738359"/>
    </source>
</evidence>
<dbReference type="InterPro" id="IPR006597">
    <property type="entry name" value="Sel1-like"/>
</dbReference>
<protein>
    <recommendedName>
        <fullName evidence="4">HCP-like protein</fullName>
    </recommendedName>
</protein>
<dbReference type="PANTHER" id="PTHR45011:SF1">
    <property type="entry name" value="DAP3-BINDING CELL DEATH ENHANCER 1"/>
    <property type="match status" value="1"/>
</dbReference>
<feature type="region of interest" description="Disordered" evidence="1">
    <location>
        <begin position="159"/>
        <end position="192"/>
    </location>
</feature>
<dbReference type="SUPFAM" id="SSF81901">
    <property type="entry name" value="HCP-like"/>
    <property type="match status" value="1"/>
</dbReference>
<dbReference type="Pfam" id="PF08238">
    <property type="entry name" value="Sel1"/>
    <property type="match status" value="2"/>
</dbReference>
<dbReference type="OrthoDB" id="2402420at2759"/>
<dbReference type="Gene3D" id="1.25.40.10">
    <property type="entry name" value="Tetratricopeptide repeat domain"/>
    <property type="match status" value="1"/>
</dbReference>
<feature type="compositionally biased region" description="Low complexity" evidence="1">
    <location>
        <begin position="306"/>
        <end position="317"/>
    </location>
</feature>
<evidence type="ECO:0000256" key="1">
    <source>
        <dbReference type="SAM" id="MobiDB-lite"/>
    </source>
</evidence>
<gene>
    <name evidence="2" type="ORF">BGZ70_009278</name>
</gene>
<name>A0A9P6JDA6_MORAP</name>
<dbReference type="InterPro" id="IPR011990">
    <property type="entry name" value="TPR-like_helical_dom_sf"/>
</dbReference>
<evidence type="ECO:0000313" key="2">
    <source>
        <dbReference type="EMBL" id="KAF9967516.1"/>
    </source>
</evidence>
<dbReference type="EMBL" id="JAAAHY010000074">
    <property type="protein sequence ID" value="KAF9967516.1"/>
    <property type="molecule type" value="Genomic_DNA"/>
</dbReference>
<sequence>MLDLATAKAENITGLYFARQMNLKATSTYSLMDAAETTSVTKLPDLDDSLGAVNVNAPSSQHGTDGVSEAASNIRIKVSAPSPVVRRQHVLTDPGDGLHSASDSTRVGCPQPATVNVSLPPLPGISNRDVATSKRCRAATSSETLVSSLRSNNITSAAADPSFKTESGHVPDSPNAPPSASTRGQHRRSQSASHFFHLSSLKHHSPAQFNLALCYEHGQGGVERDLEKALHFYQQAADQGHTKASYNIGCICYNAGEVSKAMAWFESAGKCQWNMNSEASRGSANNDPLVEALTVEDALAERNGSSDRPSGSGPDAGFVNPNFFSAEPHGPDLHEAWSASLALQLLKAWTRPSSDRQGKATTTSDLSLDQKILRHHLLYITNPTHGKNLYNLGVLYDICLGERLIAARCYESAYRNSQLAADGSCRLYPALVTRINSAWNLGVMHAKHQDWNQAKCWFLKAQQDVLLHAQRQSEQDAKGAGKDQMRRDRTKTHTSLVNVFPGDRQCSPLDSPEKTRLREHGLMMNLSSFASLSKASEPAGVDKCKRIPKKQRQCQAQDGLETDVTKSF</sequence>
<dbReference type="AlphaFoldDB" id="A0A9P6JDA6"/>
<evidence type="ECO:0008006" key="4">
    <source>
        <dbReference type="Google" id="ProtNLM"/>
    </source>
</evidence>
<organism evidence="2 3">
    <name type="scientific">Mortierella alpina</name>
    <name type="common">Oleaginous fungus</name>
    <name type="synonym">Mortierella renispora</name>
    <dbReference type="NCBI Taxonomy" id="64518"/>
    <lineage>
        <taxon>Eukaryota</taxon>
        <taxon>Fungi</taxon>
        <taxon>Fungi incertae sedis</taxon>
        <taxon>Mucoromycota</taxon>
        <taxon>Mortierellomycotina</taxon>
        <taxon>Mortierellomycetes</taxon>
        <taxon>Mortierellales</taxon>
        <taxon>Mortierellaceae</taxon>
        <taxon>Mortierella</taxon>
    </lineage>
</organism>
<feature type="region of interest" description="Disordered" evidence="1">
    <location>
        <begin position="91"/>
        <end position="131"/>
    </location>
</feature>
<dbReference type="Proteomes" id="UP000738359">
    <property type="component" value="Unassembled WGS sequence"/>
</dbReference>
<proteinExistence type="predicted"/>
<feature type="region of interest" description="Disordered" evidence="1">
    <location>
        <begin position="301"/>
        <end position="321"/>
    </location>
</feature>
<dbReference type="SMART" id="SM00671">
    <property type="entry name" value="SEL1"/>
    <property type="match status" value="3"/>
</dbReference>
<dbReference type="PANTHER" id="PTHR45011">
    <property type="entry name" value="DAP3-BINDING CELL DEATH ENHANCER 1"/>
    <property type="match status" value="1"/>
</dbReference>